<dbReference type="Gramene" id="MELO3C033925.2.1">
    <property type="protein sequence ID" value="MELO3C033925.2.1"/>
    <property type="gene ID" value="MELO3C033925.2"/>
</dbReference>
<accession>A0A9I9EHM5</accession>
<name>A0A9I9EHM5_CUCME</name>
<dbReference type="EnsemblPlants" id="MELO3C033925.2.1">
    <property type="protein sequence ID" value="MELO3C033925.2.1"/>
    <property type="gene ID" value="MELO3C033925.2"/>
</dbReference>
<reference evidence="1" key="1">
    <citation type="submission" date="2023-03" db="UniProtKB">
        <authorList>
            <consortium name="EnsemblPlants"/>
        </authorList>
    </citation>
    <scope>IDENTIFICATION</scope>
</reference>
<dbReference type="AlphaFoldDB" id="A0A9I9EHM5"/>
<organism evidence="1">
    <name type="scientific">Cucumis melo</name>
    <name type="common">Muskmelon</name>
    <dbReference type="NCBI Taxonomy" id="3656"/>
    <lineage>
        <taxon>Eukaryota</taxon>
        <taxon>Viridiplantae</taxon>
        <taxon>Streptophyta</taxon>
        <taxon>Embryophyta</taxon>
        <taxon>Tracheophyta</taxon>
        <taxon>Spermatophyta</taxon>
        <taxon>Magnoliopsida</taxon>
        <taxon>eudicotyledons</taxon>
        <taxon>Gunneridae</taxon>
        <taxon>Pentapetalae</taxon>
        <taxon>rosids</taxon>
        <taxon>fabids</taxon>
        <taxon>Cucurbitales</taxon>
        <taxon>Cucurbitaceae</taxon>
        <taxon>Benincaseae</taxon>
        <taxon>Cucumis</taxon>
    </lineage>
</organism>
<protein>
    <submittedName>
        <fullName evidence="1">Uncharacterized protein</fullName>
    </submittedName>
</protein>
<sequence>MTAVFRQSYLQVQMLFSPDSFEFTTHDVKRRRNRTLIHKTGKTGGKFHNFPFGQRQLNTTKEKKTEMLIS</sequence>
<evidence type="ECO:0000313" key="1">
    <source>
        <dbReference type="EnsemblPlants" id="MELO3C033925.2.1"/>
    </source>
</evidence>
<proteinExistence type="predicted"/>